<feature type="compositionally biased region" description="Polar residues" evidence="6">
    <location>
        <begin position="311"/>
        <end position="342"/>
    </location>
</feature>
<keyword evidence="12" id="KW-1185">Reference proteome</keyword>
<proteinExistence type="predicted"/>
<dbReference type="EMBL" id="QXFV01000569">
    <property type="protein sequence ID" value="KAE9033916.1"/>
    <property type="molecule type" value="Genomic_DNA"/>
</dbReference>
<evidence type="ECO:0000313" key="12">
    <source>
        <dbReference type="Proteomes" id="UP000434957"/>
    </source>
</evidence>
<evidence type="ECO:0000256" key="5">
    <source>
        <dbReference type="PROSITE-ProRule" id="PRU00146"/>
    </source>
</evidence>
<dbReference type="GO" id="GO:0000785">
    <property type="term" value="C:chromatin"/>
    <property type="evidence" value="ECO:0007669"/>
    <property type="project" value="TreeGrafter"/>
</dbReference>
<evidence type="ECO:0000256" key="3">
    <source>
        <dbReference type="ARBA" id="ARBA00022771"/>
    </source>
</evidence>
<keyword evidence="3 5" id="KW-0863">Zinc-finger</keyword>
<dbReference type="InterPro" id="IPR019787">
    <property type="entry name" value="Znf_PHD-finger"/>
</dbReference>
<evidence type="ECO:0000313" key="13">
    <source>
        <dbReference type="Proteomes" id="UP000435112"/>
    </source>
</evidence>
<dbReference type="Proteomes" id="UP000435112">
    <property type="component" value="Unassembled WGS sequence"/>
</dbReference>
<dbReference type="GO" id="GO:0008270">
    <property type="term" value="F:zinc ion binding"/>
    <property type="evidence" value="ECO:0007669"/>
    <property type="project" value="UniProtKB-KW"/>
</dbReference>
<evidence type="ECO:0000313" key="8">
    <source>
        <dbReference type="EMBL" id="KAE9029429.1"/>
    </source>
</evidence>
<sequence>MEPNAEVEVDDAACRAEIPPMLSQEERDALVFTPQCQQRWGERRDEDAALPPKAEDIEEFLKEFARLKETELALQCLFEGKFDVPKAVGLLRAARRQRYKARRDRDERLPAEEFKNAVTMHGKKFHLVKKAIGRKVITREVVSKYYLWKRTPEFREWRLRQTAKKTKKTKKETKLLRQWGEDSDEDSETKPFVGYHNERCELCATGGKLLCCSGCARAYHFCCVQPPITKIPRHDEDWFCAHCQKVLGGPKPKLVGNEYGFACAPFPGVACSLSTDLSSYEDEDDLYNSVDEGDGDEGAGSESNDELASDHGSNTSESPRAEEQSSNAGNSGSLTDNESDSTGVKVPSSSPGAASTGSESGGLVQQSSPAESSPAQKQQQHPEEELQPTGQSSDSSHRSVELSVESSPGVKRLPPVQLDRPSSGRKRNRKMLAPRRIPPSRFDG</sequence>
<dbReference type="Pfam" id="PF00628">
    <property type="entry name" value="PHD"/>
    <property type="match status" value="1"/>
</dbReference>
<gene>
    <name evidence="9" type="ORF">PR001_g9958</name>
    <name evidence="8" type="ORF">PR002_g10135</name>
    <name evidence="10" type="ORF">PR003_g10314</name>
</gene>
<name>A0A6A3MYS6_9STRA</name>
<dbReference type="Gene3D" id="1.10.10.60">
    <property type="entry name" value="Homeodomain-like"/>
    <property type="match status" value="1"/>
</dbReference>
<dbReference type="Proteomes" id="UP000434957">
    <property type="component" value="Unassembled WGS sequence"/>
</dbReference>
<feature type="domain" description="PHD-type" evidence="7">
    <location>
        <begin position="197"/>
        <end position="246"/>
    </location>
</feature>
<feature type="compositionally biased region" description="Acidic residues" evidence="6">
    <location>
        <begin position="285"/>
        <end position="307"/>
    </location>
</feature>
<comment type="caution">
    <text evidence="9">The sequence shown here is derived from an EMBL/GenBank/DDBJ whole genome shotgun (WGS) entry which is preliminary data.</text>
</comment>
<evidence type="ECO:0000313" key="11">
    <source>
        <dbReference type="Proteomes" id="UP000429607"/>
    </source>
</evidence>
<dbReference type="PROSITE" id="PS01359">
    <property type="entry name" value="ZF_PHD_1"/>
    <property type="match status" value="1"/>
</dbReference>
<dbReference type="CDD" id="cd15539">
    <property type="entry name" value="PHD1_AIRE"/>
    <property type="match status" value="1"/>
</dbReference>
<dbReference type="InterPro" id="IPR001965">
    <property type="entry name" value="Znf_PHD"/>
</dbReference>
<evidence type="ECO:0000256" key="2">
    <source>
        <dbReference type="ARBA" id="ARBA00022723"/>
    </source>
</evidence>
<evidence type="ECO:0000256" key="6">
    <source>
        <dbReference type="SAM" id="MobiDB-lite"/>
    </source>
</evidence>
<evidence type="ECO:0000256" key="4">
    <source>
        <dbReference type="ARBA" id="ARBA00022833"/>
    </source>
</evidence>
<feature type="region of interest" description="Disordered" evidence="6">
    <location>
        <begin position="285"/>
        <end position="444"/>
    </location>
</feature>
<dbReference type="PANTHER" id="PTHR45915">
    <property type="entry name" value="TRANSCRIPTION INTERMEDIARY FACTOR"/>
    <property type="match status" value="1"/>
</dbReference>
<dbReference type="Gene3D" id="3.30.40.10">
    <property type="entry name" value="Zinc/RING finger domain, C3HC4 (zinc finger)"/>
    <property type="match status" value="1"/>
</dbReference>
<dbReference type="SMART" id="SM00249">
    <property type="entry name" value="PHD"/>
    <property type="match status" value="1"/>
</dbReference>
<dbReference type="EMBL" id="QXFT01000560">
    <property type="protein sequence ID" value="KAE9340777.1"/>
    <property type="molecule type" value="Genomic_DNA"/>
</dbReference>
<accession>A0A6A3MYS6</accession>
<evidence type="ECO:0000313" key="10">
    <source>
        <dbReference type="EMBL" id="KAE9340777.1"/>
    </source>
</evidence>
<protein>
    <recommendedName>
        <fullName evidence="7">PHD-type domain-containing protein</fullName>
    </recommendedName>
</protein>
<feature type="compositionally biased region" description="Low complexity" evidence="6">
    <location>
        <begin position="347"/>
        <end position="379"/>
    </location>
</feature>
<dbReference type="PROSITE" id="PS50016">
    <property type="entry name" value="ZF_PHD_2"/>
    <property type="match status" value="1"/>
</dbReference>
<evidence type="ECO:0000313" key="9">
    <source>
        <dbReference type="EMBL" id="KAE9033916.1"/>
    </source>
</evidence>
<keyword evidence="4" id="KW-0862">Zinc</keyword>
<comment type="subcellular location">
    <subcellularLocation>
        <location evidence="1">Nucleus</location>
    </subcellularLocation>
</comment>
<dbReference type="AlphaFoldDB" id="A0A6A3MYS6"/>
<reference evidence="11 13" key="1">
    <citation type="submission" date="2018-09" db="EMBL/GenBank/DDBJ databases">
        <title>Genomic investigation of the strawberry pathogen Phytophthora fragariae indicates pathogenicity is determined by transcriptional variation in three key races.</title>
        <authorList>
            <person name="Adams T.M."/>
            <person name="Armitage A.D."/>
            <person name="Sobczyk M.K."/>
            <person name="Bates H.J."/>
            <person name="Dunwell J.M."/>
            <person name="Nellist C.F."/>
            <person name="Harrison R.J."/>
        </authorList>
    </citation>
    <scope>NUCLEOTIDE SEQUENCE [LARGE SCALE GENOMIC DNA]</scope>
    <source>
        <strain evidence="9 11">SCRP249</strain>
        <strain evidence="8 13">SCRP324</strain>
        <strain evidence="10 12">SCRP333</strain>
    </source>
</reference>
<organism evidence="9 11">
    <name type="scientific">Phytophthora rubi</name>
    <dbReference type="NCBI Taxonomy" id="129364"/>
    <lineage>
        <taxon>Eukaryota</taxon>
        <taxon>Sar</taxon>
        <taxon>Stramenopiles</taxon>
        <taxon>Oomycota</taxon>
        <taxon>Peronosporomycetes</taxon>
        <taxon>Peronosporales</taxon>
        <taxon>Peronosporaceae</taxon>
        <taxon>Phytophthora</taxon>
    </lineage>
</organism>
<dbReference type="PANTHER" id="PTHR45915:SF2">
    <property type="entry name" value="TOUTATIS, ISOFORM E"/>
    <property type="match status" value="1"/>
</dbReference>
<dbReference type="OrthoDB" id="5876363at2759"/>
<dbReference type="GO" id="GO:0005634">
    <property type="term" value="C:nucleus"/>
    <property type="evidence" value="ECO:0007669"/>
    <property type="project" value="UniProtKB-SubCell"/>
</dbReference>
<dbReference type="EMBL" id="QXFU01000565">
    <property type="protein sequence ID" value="KAE9029429.1"/>
    <property type="molecule type" value="Genomic_DNA"/>
</dbReference>
<evidence type="ECO:0000259" key="7">
    <source>
        <dbReference type="PROSITE" id="PS50016"/>
    </source>
</evidence>
<dbReference type="Proteomes" id="UP000429607">
    <property type="component" value="Unassembled WGS sequence"/>
</dbReference>
<dbReference type="InterPro" id="IPR013083">
    <property type="entry name" value="Znf_RING/FYVE/PHD"/>
</dbReference>
<dbReference type="SUPFAM" id="SSF57903">
    <property type="entry name" value="FYVE/PHD zinc finger"/>
    <property type="match status" value="1"/>
</dbReference>
<dbReference type="InterPro" id="IPR019786">
    <property type="entry name" value="Zinc_finger_PHD-type_CS"/>
</dbReference>
<dbReference type="InterPro" id="IPR011011">
    <property type="entry name" value="Znf_FYVE_PHD"/>
</dbReference>
<keyword evidence="2" id="KW-0479">Metal-binding</keyword>
<evidence type="ECO:0000256" key="1">
    <source>
        <dbReference type="ARBA" id="ARBA00004123"/>
    </source>
</evidence>
<feature type="compositionally biased region" description="Basic residues" evidence="6">
    <location>
        <begin position="423"/>
        <end position="433"/>
    </location>
</feature>